<proteinExistence type="inferred from homology"/>
<dbReference type="AlphaFoldDB" id="W7V0N7"/>
<evidence type="ECO:0000256" key="5">
    <source>
        <dbReference type="ARBA" id="ARBA00022705"/>
    </source>
</evidence>
<dbReference type="Proteomes" id="UP000019365">
    <property type="component" value="Unassembled WGS sequence"/>
</dbReference>
<sequence>MPQNDEFLYNLRNANPIETVMGGYVNLTRRGRNYVCSCPFHSEKTPSCTIFTDTQSFYCFGCGAGGDVITFTMKIENLDFSEAVKLLAQRSGMEVPEYGNKDSGYAKRKTRIYEMNRIAANFFYTNLFKGSDKTGLQYFANRKLSPQTIKKYGLGYAPDSWNALTDHLRSKGYSDDEITDAWLAGSRNGRIFDMFRKRVMFPIIDLRGNIIGFGGRVLDDSQPKYLNTGKTPVFDKGSNLFSMNFAKNSNAKRLILCEGYMDVIAVNQAGFDNVVATLGTAITPDQARLISHYAEEVIVAYDSDGAGQKATQKAINHFADVGLRTRIIHMEGAKDPDEYIKKFGKDRFRMLLDGSNDANDFMLDKCEDGLDLSTDIGRVELLKRTSKVLAGIESPLEREVYISRTSKKCDIPVQVLKTHIDAMLKKNSSSAKKNEWRNIKAKTSYIRDDINPDAVSNKKQARAEETIISYLLKRPQEYEDVEKLAPVECFVTAFNKKVYRALLERMKNSDKFSLSLLSDEFSTEEMGRISGIAAKKREVAVTLDVVADCAEVLKSTRPAVNGELSNDELLELFRSKNK</sequence>
<comment type="cofactor">
    <cofactor evidence="12 13 14">
        <name>Zn(2+)</name>
        <dbReference type="ChEBI" id="CHEBI:29105"/>
    </cofactor>
    <text evidence="12 13 14">Binds 1 zinc ion per monomer.</text>
</comment>
<comment type="catalytic activity">
    <reaction evidence="12">
        <text>ssDNA + n NTP = ssDNA/pppN(pN)n-1 hybrid + (n-1) diphosphate.</text>
        <dbReference type="EC" id="2.7.7.101"/>
    </reaction>
</comment>
<feature type="domain" description="Toprim" evidence="15">
    <location>
        <begin position="252"/>
        <end position="333"/>
    </location>
</feature>
<keyword evidence="17" id="KW-1185">Reference proteome</keyword>
<evidence type="ECO:0000313" key="16">
    <source>
        <dbReference type="EMBL" id="EWM54337.1"/>
    </source>
</evidence>
<dbReference type="PIRSF" id="PIRSF002811">
    <property type="entry name" value="DnaG"/>
    <property type="match status" value="1"/>
</dbReference>
<evidence type="ECO:0000256" key="11">
    <source>
        <dbReference type="ARBA" id="ARBA00023163"/>
    </source>
</evidence>
<dbReference type="Pfam" id="PF10410">
    <property type="entry name" value="DnaB_bind"/>
    <property type="match status" value="1"/>
</dbReference>
<dbReference type="Pfam" id="PF01807">
    <property type="entry name" value="Zn_ribbon_DnaG"/>
    <property type="match status" value="1"/>
</dbReference>
<dbReference type="HAMAP" id="MF_00974">
    <property type="entry name" value="DNA_primase_DnaG"/>
    <property type="match status" value="1"/>
</dbReference>
<dbReference type="GO" id="GO:0000428">
    <property type="term" value="C:DNA-directed RNA polymerase complex"/>
    <property type="evidence" value="ECO:0007669"/>
    <property type="project" value="UniProtKB-KW"/>
</dbReference>
<dbReference type="InterPro" id="IPR030846">
    <property type="entry name" value="DnaG_bac"/>
</dbReference>
<dbReference type="InterPro" id="IPR006171">
    <property type="entry name" value="TOPRIM_dom"/>
</dbReference>
<keyword evidence="9" id="KW-0460">Magnesium</keyword>
<evidence type="ECO:0000256" key="14">
    <source>
        <dbReference type="PIRSR" id="PIRSR002811-1"/>
    </source>
</evidence>
<keyword evidence="3 12" id="KW-0808">Transferase</keyword>
<dbReference type="Gene3D" id="3.90.980.10">
    <property type="entry name" value="DNA primase, catalytic core, N-terminal domain"/>
    <property type="match status" value="1"/>
</dbReference>
<evidence type="ECO:0000256" key="13">
    <source>
        <dbReference type="PIRNR" id="PIRNR002811"/>
    </source>
</evidence>
<dbReference type="InterPro" id="IPR002694">
    <property type="entry name" value="Znf_CHC2"/>
</dbReference>
<keyword evidence="10 12" id="KW-0238">DNA-binding</keyword>
<dbReference type="InterPro" id="IPR034151">
    <property type="entry name" value="TOPRIM_DnaG_bac"/>
</dbReference>
<dbReference type="NCBIfam" id="TIGR01391">
    <property type="entry name" value="dnaG"/>
    <property type="match status" value="1"/>
</dbReference>
<comment type="similarity">
    <text evidence="12 13">Belongs to the DnaG primase family.</text>
</comment>
<organism evidence="16 17">
    <name type="scientific">Ruminococcus flavefaciens 007c</name>
    <dbReference type="NCBI Taxonomy" id="1341157"/>
    <lineage>
        <taxon>Bacteria</taxon>
        <taxon>Bacillati</taxon>
        <taxon>Bacillota</taxon>
        <taxon>Clostridia</taxon>
        <taxon>Eubacteriales</taxon>
        <taxon>Oscillospiraceae</taxon>
        <taxon>Ruminococcus</taxon>
    </lineage>
</organism>
<keyword evidence="7 12" id="KW-0863">Zinc-finger</keyword>
<evidence type="ECO:0000259" key="15">
    <source>
        <dbReference type="PROSITE" id="PS50880"/>
    </source>
</evidence>
<comment type="domain">
    <text evidence="12">Contains an N-terminal zinc-binding domain, a central core domain that contains the primase activity, and a C-terminal DnaB-binding domain.</text>
</comment>
<dbReference type="PROSITE" id="PS50880">
    <property type="entry name" value="TOPRIM"/>
    <property type="match status" value="1"/>
</dbReference>
<dbReference type="GO" id="GO:0003677">
    <property type="term" value="F:DNA binding"/>
    <property type="evidence" value="ECO:0007669"/>
    <property type="project" value="UniProtKB-KW"/>
</dbReference>
<dbReference type="GO" id="GO:0005524">
    <property type="term" value="F:ATP binding"/>
    <property type="evidence" value="ECO:0007669"/>
    <property type="project" value="InterPro"/>
</dbReference>
<protein>
    <recommendedName>
        <fullName evidence="12 13">DNA primase</fullName>
        <ecNumber evidence="12">2.7.7.101</ecNumber>
    </recommendedName>
</protein>
<evidence type="ECO:0000313" key="17">
    <source>
        <dbReference type="Proteomes" id="UP000019365"/>
    </source>
</evidence>
<dbReference type="GO" id="GO:0006269">
    <property type="term" value="P:DNA replication, synthesis of primer"/>
    <property type="evidence" value="ECO:0007669"/>
    <property type="project" value="UniProtKB-UniRule"/>
</dbReference>
<keyword evidence="4 12" id="KW-0548">Nucleotidyltransferase</keyword>
<name>W7V0N7_RUMFL</name>
<comment type="function">
    <text evidence="12 13">RNA polymerase that catalyzes the synthesis of short RNA molecules used as primers for DNA polymerase during DNA replication.</text>
</comment>
<keyword evidence="8 12" id="KW-0862">Zinc</keyword>
<dbReference type="GO" id="GO:0003899">
    <property type="term" value="F:DNA-directed RNA polymerase activity"/>
    <property type="evidence" value="ECO:0007669"/>
    <property type="project" value="UniProtKB-UniRule"/>
</dbReference>
<dbReference type="OrthoDB" id="9803773at2"/>
<dbReference type="SUPFAM" id="SSF57783">
    <property type="entry name" value="Zinc beta-ribbon"/>
    <property type="match status" value="1"/>
</dbReference>
<dbReference type="GO" id="GO:0003678">
    <property type="term" value="F:DNA helicase activity"/>
    <property type="evidence" value="ECO:0007669"/>
    <property type="project" value="InterPro"/>
</dbReference>
<evidence type="ECO:0000256" key="7">
    <source>
        <dbReference type="ARBA" id="ARBA00022771"/>
    </source>
</evidence>
<dbReference type="InterPro" id="IPR036185">
    <property type="entry name" value="DNA_heli_DnaB-like_N_sf"/>
</dbReference>
<evidence type="ECO:0000256" key="3">
    <source>
        <dbReference type="ARBA" id="ARBA00022679"/>
    </source>
</evidence>
<evidence type="ECO:0000256" key="1">
    <source>
        <dbReference type="ARBA" id="ARBA00022478"/>
    </source>
</evidence>
<dbReference type="Pfam" id="PF13155">
    <property type="entry name" value="Toprim_2"/>
    <property type="match status" value="1"/>
</dbReference>
<evidence type="ECO:0000256" key="6">
    <source>
        <dbReference type="ARBA" id="ARBA00022723"/>
    </source>
</evidence>
<accession>W7V0N7</accession>
<dbReference type="RefSeq" id="WP_037297754.1">
    <property type="nucleotide sequence ID" value="NZ_ATAX01000016.1"/>
</dbReference>
<dbReference type="SMART" id="SM00493">
    <property type="entry name" value="TOPRIM"/>
    <property type="match status" value="1"/>
</dbReference>
<dbReference type="InterPro" id="IPR037068">
    <property type="entry name" value="DNA_primase_core_N_sf"/>
</dbReference>
<gene>
    <name evidence="12" type="primary">dnaG</name>
    <name evidence="16" type="ORF">RF007C_12060</name>
</gene>
<dbReference type="GO" id="GO:0008270">
    <property type="term" value="F:zinc ion binding"/>
    <property type="evidence" value="ECO:0007669"/>
    <property type="project" value="UniProtKB-UniRule"/>
</dbReference>
<dbReference type="InterPro" id="IPR006295">
    <property type="entry name" value="DNA_primase_DnaG"/>
</dbReference>
<dbReference type="InterPro" id="IPR007693">
    <property type="entry name" value="DNA_helicase_DnaB-like_N"/>
</dbReference>
<dbReference type="InterPro" id="IPR013264">
    <property type="entry name" value="DNAG_N"/>
</dbReference>
<evidence type="ECO:0000256" key="4">
    <source>
        <dbReference type="ARBA" id="ARBA00022695"/>
    </source>
</evidence>
<evidence type="ECO:0000256" key="2">
    <source>
        <dbReference type="ARBA" id="ARBA00022515"/>
    </source>
</evidence>
<evidence type="ECO:0000256" key="9">
    <source>
        <dbReference type="ARBA" id="ARBA00022842"/>
    </source>
</evidence>
<dbReference type="Pfam" id="PF00772">
    <property type="entry name" value="DnaB"/>
    <property type="match status" value="1"/>
</dbReference>
<comment type="subunit">
    <text evidence="12">Monomer. Interacts with DnaB.</text>
</comment>
<dbReference type="GO" id="GO:1990077">
    <property type="term" value="C:primosome complex"/>
    <property type="evidence" value="ECO:0007669"/>
    <property type="project" value="UniProtKB-KW"/>
</dbReference>
<evidence type="ECO:0000256" key="12">
    <source>
        <dbReference type="HAMAP-Rule" id="MF_00974"/>
    </source>
</evidence>
<evidence type="ECO:0000256" key="8">
    <source>
        <dbReference type="ARBA" id="ARBA00022833"/>
    </source>
</evidence>
<dbReference type="EMBL" id="ATAX01000016">
    <property type="protein sequence ID" value="EWM54337.1"/>
    <property type="molecule type" value="Genomic_DNA"/>
</dbReference>
<dbReference type="PANTHER" id="PTHR30313">
    <property type="entry name" value="DNA PRIMASE"/>
    <property type="match status" value="1"/>
</dbReference>
<dbReference type="eggNOG" id="COG0358">
    <property type="taxonomic scope" value="Bacteria"/>
</dbReference>
<keyword evidence="1 12" id="KW-0240">DNA-directed RNA polymerase</keyword>
<dbReference type="InterPro" id="IPR019475">
    <property type="entry name" value="DNA_primase_DnaB-bd"/>
</dbReference>
<dbReference type="SUPFAM" id="SSF56731">
    <property type="entry name" value="DNA primase core"/>
    <property type="match status" value="1"/>
</dbReference>
<dbReference type="CDD" id="cd03364">
    <property type="entry name" value="TOPRIM_DnaG_primases"/>
    <property type="match status" value="1"/>
</dbReference>
<dbReference type="Pfam" id="PF08275">
    <property type="entry name" value="DNAG_N"/>
    <property type="match status" value="1"/>
</dbReference>
<dbReference type="SUPFAM" id="SSF48024">
    <property type="entry name" value="N-terminal domain of DnaB helicase"/>
    <property type="match status" value="1"/>
</dbReference>
<dbReference type="InterPro" id="IPR036977">
    <property type="entry name" value="DNA_primase_Znf_CHC2"/>
</dbReference>
<comment type="caution">
    <text evidence="16">The sequence shown here is derived from an EMBL/GenBank/DDBJ whole genome shotgun (WGS) entry which is preliminary data.</text>
</comment>
<dbReference type="Gene3D" id="3.40.1360.10">
    <property type="match status" value="1"/>
</dbReference>
<dbReference type="Gene3D" id="3.90.580.10">
    <property type="entry name" value="Zinc finger, CHC2-type domain"/>
    <property type="match status" value="1"/>
</dbReference>
<dbReference type="FunFam" id="3.90.580.10:FF:000001">
    <property type="entry name" value="DNA primase"/>
    <property type="match status" value="1"/>
</dbReference>
<keyword evidence="6 12" id="KW-0479">Metal-binding</keyword>
<feature type="zinc finger region" description="CHC2-type" evidence="12 14">
    <location>
        <begin position="38"/>
        <end position="62"/>
    </location>
</feature>
<dbReference type="Gene3D" id="1.10.860.10">
    <property type="entry name" value="DNAb Helicase, Chain A"/>
    <property type="match status" value="1"/>
</dbReference>
<dbReference type="PATRIC" id="fig|1341157.4.peg.1001"/>
<dbReference type="EC" id="2.7.7.101" evidence="12"/>
<evidence type="ECO:0000256" key="10">
    <source>
        <dbReference type="ARBA" id="ARBA00023125"/>
    </source>
</evidence>
<keyword evidence="5 12" id="KW-0235">DNA replication</keyword>
<dbReference type="InterPro" id="IPR050219">
    <property type="entry name" value="DnaG_primase"/>
</dbReference>
<dbReference type="PANTHER" id="PTHR30313:SF2">
    <property type="entry name" value="DNA PRIMASE"/>
    <property type="match status" value="1"/>
</dbReference>
<dbReference type="GO" id="GO:0005737">
    <property type="term" value="C:cytoplasm"/>
    <property type="evidence" value="ECO:0007669"/>
    <property type="project" value="TreeGrafter"/>
</dbReference>
<dbReference type="FunFam" id="3.90.980.10:FF:000001">
    <property type="entry name" value="DNA primase"/>
    <property type="match status" value="1"/>
</dbReference>
<dbReference type="SMART" id="SM00400">
    <property type="entry name" value="ZnF_CHCC"/>
    <property type="match status" value="1"/>
</dbReference>
<dbReference type="InterPro" id="IPR016136">
    <property type="entry name" value="DNA_helicase_N/primase_C"/>
</dbReference>
<reference evidence="16 17" key="1">
    <citation type="journal article" date="2014" name="PLoS ONE">
        <title>Rumen cellulosomics: divergent fiber-degrading strategies revealed by comparative genome-wide analysis of six ruminococcal strains.</title>
        <authorList>
            <person name="Dassa B."/>
            <person name="Borovok I."/>
            <person name="Ruimy-Israeli V."/>
            <person name="Lamed R."/>
            <person name="Flint H.J."/>
            <person name="Duncan S.H."/>
            <person name="Henrissat B."/>
            <person name="Coutinho P."/>
            <person name="Morrison M."/>
            <person name="Mosoni P."/>
            <person name="Yeoman C.J."/>
            <person name="White B.A."/>
            <person name="Bayer E.A."/>
        </authorList>
    </citation>
    <scope>NUCLEOTIDE SEQUENCE [LARGE SCALE GENOMIC DNA]</scope>
    <source>
        <strain evidence="16 17">007c</strain>
    </source>
</reference>
<keyword evidence="2 12" id="KW-0639">Primosome</keyword>
<keyword evidence="11 12" id="KW-0804">Transcription</keyword>